<reference evidence="1 2" key="1">
    <citation type="journal article" date="2023" name="Life. Sci Alliance">
        <title>Evolutionary insights into 3D genome organization and epigenetic landscape of Vigna mungo.</title>
        <authorList>
            <person name="Junaid A."/>
            <person name="Singh B."/>
            <person name="Bhatia S."/>
        </authorList>
    </citation>
    <scope>NUCLEOTIDE SEQUENCE [LARGE SCALE GENOMIC DNA]</scope>
    <source>
        <strain evidence="1">Urdbean</strain>
    </source>
</reference>
<name>A0AAQ3MS37_VIGMU</name>
<keyword evidence="2" id="KW-1185">Reference proteome</keyword>
<organism evidence="1 2">
    <name type="scientific">Vigna mungo</name>
    <name type="common">Black gram</name>
    <name type="synonym">Phaseolus mungo</name>
    <dbReference type="NCBI Taxonomy" id="3915"/>
    <lineage>
        <taxon>Eukaryota</taxon>
        <taxon>Viridiplantae</taxon>
        <taxon>Streptophyta</taxon>
        <taxon>Embryophyta</taxon>
        <taxon>Tracheophyta</taxon>
        <taxon>Spermatophyta</taxon>
        <taxon>Magnoliopsida</taxon>
        <taxon>eudicotyledons</taxon>
        <taxon>Gunneridae</taxon>
        <taxon>Pentapetalae</taxon>
        <taxon>rosids</taxon>
        <taxon>fabids</taxon>
        <taxon>Fabales</taxon>
        <taxon>Fabaceae</taxon>
        <taxon>Papilionoideae</taxon>
        <taxon>50 kb inversion clade</taxon>
        <taxon>NPAAA clade</taxon>
        <taxon>indigoferoid/millettioid clade</taxon>
        <taxon>Phaseoleae</taxon>
        <taxon>Vigna</taxon>
    </lineage>
</organism>
<proteinExistence type="predicted"/>
<dbReference type="EMBL" id="CP144692">
    <property type="protein sequence ID" value="WVY96362.1"/>
    <property type="molecule type" value="Genomic_DNA"/>
</dbReference>
<dbReference type="Proteomes" id="UP001374535">
    <property type="component" value="Chromosome 9"/>
</dbReference>
<dbReference type="AlphaFoldDB" id="A0AAQ3MS37"/>
<protein>
    <submittedName>
        <fullName evidence="1">Uncharacterized protein</fullName>
    </submittedName>
</protein>
<accession>A0AAQ3MS37</accession>
<evidence type="ECO:0000313" key="2">
    <source>
        <dbReference type="Proteomes" id="UP001374535"/>
    </source>
</evidence>
<gene>
    <name evidence="1" type="ORF">V8G54_028513</name>
</gene>
<evidence type="ECO:0000313" key="1">
    <source>
        <dbReference type="EMBL" id="WVY96362.1"/>
    </source>
</evidence>
<sequence>MMNEQPMTCNRKSEGCLRLFGVNILPRKPITASHSQSLSHCHHKETISKDEDLFEELDHNNTIGKATRVGDFQFSRMVNLKYEEKENYENSKNHKDIYFDYLRNPEFIRSNMNVGRNSMMMPEPMMNWPLKENYKAGYFSDMFLQRRQSFPDKKNKGAFSYISSFFFTHQYLHNLIFYQ</sequence>